<dbReference type="PANTHER" id="PTHR46066">
    <property type="entry name" value="CHITINASE DOMAIN-CONTAINING PROTEIN 1 FAMILY MEMBER"/>
    <property type="match status" value="1"/>
</dbReference>
<dbReference type="InterPro" id="IPR007253">
    <property type="entry name" value="Cell_wall-bd_2"/>
</dbReference>
<dbReference type="OrthoDB" id="9813450at2"/>
<evidence type="ECO:0000313" key="3">
    <source>
        <dbReference type="Proteomes" id="UP000183954"/>
    </source>
</evidence>
<dbReference type="Gene3D" id="3.40.50.12090">
    <property type="match status" value="2"/>
</dbReference>
<dbReference type="Gene3D" id="3.10.50.10">
    <property type="match status" value="1"/>
</dbReference>
<dbReference type="GO" id="GO:0008061">
    <property type="term" value="F:chitin binding"/>
    <property type="evidence" value="ECO:0007669"/>
    <property type="project" value="InterPro"/>
</dbReference>
<reference evidence="3" key="1">
    <citation type="submission" date="2016-11" db="EMBL/GenBank/DDBJ databases">
        <authorList>
            <person name="Varghese N."/>
            <person name="Submissions S."/>
        </authorList>
    </citation>
    <scope>NUCLEOTIDE SEQUENCE [LARGE SCALE GENOMIC DNA]</scope>
    <source>
        <strain evidence="3">DSM 15449</strain>
    </source>
</reference>
<accession>A0A1M5RXD2</accession>
<dbReference type="InterPro" id="IPR029070">
    <property type="entry name" value="Chitinase_insertion_sf"/>
</dbReference>
<dbReference type="Pfam" id="PF04122">
    <property type="entry name" value="CW_binding_2"/>
    <property type="match status" value="3"/>
</dbReference>
<dbReference type="GO" id="GO:0005975">
    <property type="term" value="P:carbohydrate metabolic process"/>
    <property type="evidence" value="ECO:0007669"/>
    <property type="project" value="InterPro"/>
</dbReference>
<dbReference type="PANTHER" id="PTHR46066:SF2">
    <property type="entry name" value="CHITINASE DOMAIN-CONTAINING PROTEIN 1"/>
    <property type="match status" value="1"/>
</dbReference>
<name>A0A1M5RXD2_9FIRM</name>
<dbReference type="InterPro" id="IPR017853">
    <property type="entry name" value="GH"/>
</dbReference>
<dbReference type="SMART" id="SM00636">
    <property type="entry name" value="Glyco_18"/>
    <property type="match status" value="1"/>
</dbReference>
<keyword evidence="3" id="KW-1185">Reference proteome</keyword>
<dbReference type="Pfam" id="PF00704">
    <property type="entry name" value="Glyco_hydro_18"/>
    <property type="match status" value="1"/>
</dbReference>
<evidence type="ECO:0000313" key="2">
    <source>
        <dbReference type="EMBL" id="SHH30678.1"/>
    </source>
</evidence>
<dbReference type="InterPro" id="IPR011583">
    <property type="entry name" value="Chitinase_II/V-like_cat"/>
</dbReference>
<dbReference type="InterPro" id="IPR001223">
    <property type="entry name" value="Glyco_hydro18_cat"/>
</dbReference>
<dbReference type="RefSeq" id="WP_073027857.1">
    <property type="nucleotide sequence ID" value="NZ_FQXJ01000003.1"/>
</dbReference>
<sequence length="688" mass="74836">MNFITKTVINKKILSIFFSLIILLSLTPILPFQEVQAAPAESVTDRIYGNTLYDTAVEISKEGWDSAPIAVLATGKNFPDALTGTVLAHKVNGPLLLTESDRLSPVVAAELQRLGTQEVYLLGGTVALSPGIEKSLKELGISPKRLSGWDQYGTAAEIARVATPRSNQAFLVNGELFPDALSISSYAAAQGIPVLLTRSDALPLESAKVLDELGVSEVTLVGGTAVIKDSIEEQLSKLPQPVKVTARYAGYDQYETNTAVLNQLSFDTSKVYVATGQNFPDALAGAALAGKSNTPILLIPSTQLGDSTTNYLNQRRASGSAFTIFGGWGVISYKMESMIRTGAVQPRVSLQYTQGGYGGTNGMLNQVKSIPSPATDYADIIAPSWYYLDDTADGNVVGGWDATPNDYKQFTSFVQSRNLKVLPVFQSSWDTPKTVDTVMASETTRAKLIVEIMDLVNSVNADGVVIDFEFMSNDTGPYLTQFMKELYAKLHPLNKLVIQAVMPRTGAEVWLEEFDYPALAPYVDYLHIMTYDYSHGAPGPIAPLDWSSKVMKYTQDQGVDMRKVLLGIPYYGVDWTATGNTSAPYSRVSRGLHTLYGTTADKDLGGMMELIAQYNSPVQRDSSQVPYFSYTDTAGTHTVYYDDAQSWNAKMGLLSQYGLGGVGAWSLYWASNPESSSTIFAVLKQHLR</sequence>
<dbReference type="AlphaFoldDB" id="A0A1M5RXD2"/>
<proteinExistence type="predicted"/>
<dbReference type="Gene3D" id="3.20.20.80">
    <property type="entry name" value="Glycosidases"/>
    <property type="match status" value="1"/>
</dbReference>
<protein>
    <submittedName>
        <fullName evidence="2">Spore germination protein YaaH</fullName>
    </submittedName>
</protein>
<feature type="domain" description="GH18" evidence="1">
    <location>
        <begin position="346"/>
        <end position="688"/>
    </location>
</feature>
<dbReference type="EMBL" id="FQXJ01000003">
    <property type="protein sequence ID" value="SHH30678.1"/>
    <property type="molecule type" value="Genomic_DNA"/>
</dbReference>
<dbReference type="SUPFAM" id="SSF51445">
    <property type="entry name" value="(Trans)glycosidases"/>
    <property type="match status" value="1"/>
</dbReference>
<gene>
    <name evidence="2" type="ORF">SAMN02746098_00681</name>
</gene>
<dbReference type="Proteomes" id="UP000183954">
    <property type="component" value="Unassembled WGS sequence"/>
</dbReference>
<evidence type="ECO:0000259" key="1">
    <source>
        <dbReference type="PROSITE" id="PS51910"/>
    </source>
</evidence>
<organism evidence="2 3">
    <name type="scientific">Desulfosporosinus lacus DSM 15449</name>
    <dbReference type="NCBI Taxonomy" id="1121420"/>
    <lineage>
        <taxon>Bacteria</taxon>
        <taxon>Bacillati</taxon>
        <taxon>Bacillota</taxon>
        <taxon>Clostridia</taxon>
        <taxon>Eubacteriales</taxon>
        <taxon>Desulfitobacteriaceae</taxon>
        <taxon>Desulfosporosinus</taxon>
    </lineage>
</organism>
<dbReference type="PROSITE" id="PS51910">
    <property type="entry name" value="GH18_2"/>
    <property type="match status" value="1"/>
</dbReference>
<dbReference type="STRING" id="1121420.SAMN02746098_00681"/>